<protein>
    <recommendedName>
        <fullName evidence="5">Sterile alpha motif domain-containing protein 3</fullName>
    </recommendedName>
</protein>
<sequence>MNLVSISDIQHRSTLKVVCLPCEATSSVISSDSPTTNIWSTIPATPPNASTSSSSQQPTDSTSVDCHSNNDTIILSSPSWSCSWPQVFVMPRFSYCAEMVLQKGNDDFNANGTLLSLTPKVRSDILEGLAEEMIRYTAYPRDEQFEEVAEALVKTHPCLYEKGTHNGYCGWKHYIKIKMMNFRTKLGRAGHPEVIVNSLKNKRKGQGKPAANIKKLRKAEVNFCPSHPRGEMTESLEVERVALLTEVKKKNNEAVIKEKMQRTFSYRRQEILQEPMITEVRNRWPALFEVGEVNLEFMRITTVPLISKFIGQLDRYTDDLIKVFRAKGGSAGQKIRAIMALTAKNEDINVKRDCILRSLSDYLNEDMETLIKENQDCECAEAELGIAQTTMGIYIIRVDGADPGDKIYADVGVVLEGVEVLQNLPCVTLGCVILFGLIYALNLSYPK</sequence>
<evidence type="ECO:0000313" key="4">
    <source>
        <dbReference type="Proteomes" id="UP000694389"/>
    </source>
</evidence>
<feature type="compositionally biased region" description="Polar residues" evidence="1">
    <location>
        <begin position="27"/>
        <end position="39"/>
    </location>
</feature>
<feature type="transmembrane region" description="Helical" evidence="2">
    <location>
        <begin position="427"/>
        <end position="445"/>
    </location>
</feature>
<organism evidence="3 4">
    <name type="scientific">Dicentrarchus labrax</name>
    <name type="common">European seabass</name>
    <name type="synonym">Morone labrax</name>
    <dbReference type="NCBI Taxonomy" id="13489"/>
    <lineage>
        <taxon>Eukaryota</taxon>
        <taxon>Metazoa</taxon>
        <taxon>Chordata</taxon>
        <taxon>Craniata</taxon>
        <taxon>Vertebrata</taxon>
        <taxon>Euteleostomi</taxon>
        <taxon>Actinopterygii</taxon>
        <taxon>Neopterygii</taxon>
        <taxon>Teleostei</taxon>
        <taxon>Neoteleostei</taxon>
        <taxon>Acanthomorphata</taxon>
        <taxon>Eupercaria</taxon>
        <taxon>Moronidae</taxon>
        <taxon>Dicentrarchus</taxon>
    </lineage>
</organism>
<evidence type="ECO:0000256" key="2">
    <source>
        <dbReference type="SAM" id="Phobius"/>
    </source>
</evidence>
<dbReference type="GeneTree" id="ENSGT00950000182912"/>
<dbReference type="AlphaFoldDB" id="A0A8P4GKA6"/>
<dbReference type="Ensembl" id="ENSDLAT00005073004.1">
    <property type="protein sequence ID" value="ENSDLAP00005076072.1"/>
    <property type="gene ID" value="ENSDLAG00005032257.1"/>
</dbReference>
<evidence type="ECO:0008006" key="5">
    <source>
        <dbReference type="Google" id="ProtNLM"/>
    </source>
</evidence>
<dbReference type="Proteomes" id="UP000694389">
    <property type="component" value="Unassembled WGS sequence"/>
</dbReference>
<dbReference type="PANTHER" id="PTHR31025">
    <property type="entry name" value="SI:CH211-196P9.1-RELATED"/>
    <property type="match status" value="1"/>
</dbReference>
<feature type="region of interest" description="Disordered" evidence="1">
    <location>
        <begin position="27"/>
        <end position="66"/>
    </location>
</feature>
<accession>A0A8P4GKA6</accession>
<keyword evidence="2" id="KW-0812">Transmembrane</keyword>
<reference evidence="3" key="2">
    <citation type="submission" date="2025-09" db="UniProtKB">
        <authorList>
            <consortium name="Ensembl"/>
        </authorList>
    </citation>
    <scope>IDENTIFICATION</scope>
</reference>
<proteinExistence type="predicted"/>
<reference evidence="3" key="1">
    <citation type="submission" date="2025-08" db="UniProtKB">
        <authorList>
            <consortium name="Ensembl"/>
        </authorList>
    </citation>
    <scope>IDENTIFICATION</scope>
</reference>
<keyword evidence="2" id="KW-1133">Transmembrane helix</keyword>
<evidence type="ECO:0000313" key="3">
    <source>
        <dbReference type="Ensembl" id="ENSDLAP00005076072.1"/>
    </source>
</evidence>
<keyword evidence="2" id="KW-0472">Membrane</keyword>
<name>A0A8P4GKA6_DICLA</name>
<keyword evidence="4" id="KW-1185">Reference proteome</keyword>
<evidence type="ECO:0000256" key="1">
    <source>
        <dbReference type="SAM" id="MobiDB-lite"/>
    </source>
</evidence>
<dbReference type="PANTHER" id="PTHR31025:SF27">
    <property type="entry name" value="SI:CH211-193K19.2-RELATED"/>
    <property type="match status" value="1"/>
</dbReference>
<feature type="compositionally biased region" description="Low complexity" evidence="1">
    <location>
        <begin position="40"/>
        <end position="63"/>
    </location>
</feature>